<dbReference type="PROSITE" id="PS51448">
    <property type="entry name" value="P_TREFOIL_2"/>
    <property type="match status" value="1"/>
</dbReference>
<dbReference type="PROSITE" id="PS00025">
    <property type="entry name" value="P_TREFOIL_1"/>
    <property type="match status" value="1"/>
</dbReference>
<dbReference type="Gene3D" id="4.10.110.10">
    <property type="entry name" value="Spasmolytic Protein, domain 1"/>
    <property type="match status" value="1"/>
</dbReference>
<feature type="chain" id="PRO_5042903420" description="P-type domain-containing protein" evidence="6">
    <location>
        <begin position="18"/>
        <end position="444"/>
    </location>
</feature>
<feature type="signal peptide" evidence="6">
    <location>
        <begin position="1"/>
        <end position="17"/>
    </location>
</feature>
<evidence type="ECO:0000256" key="2">
    <source>
        <dbReference type="ARBA" id="ARBA00007806"/>
    </source>
</evidence>
<dbReference type="GO" id="GO:0012505">
    <property type="term" value="C:endomembrane system"/>
    <property type="evidence" value="ECO:0007669"/>
    <property type="project" value="UniProtKB-SubCell"/>
</dbReference>
<dbReference type="EMBL" id="JARKHS020028708">
    <property type="protein sequence ID" value="KAK8764072.1"/>
    <property type="molecule type" value="Genomic_DNA"/>
</dbReference>
<dbReference type="PANTHER" id="PTHR22762">
    <property type="entry name" value="ALPHA-GLUCOSIDASE"/>
    <property type="match status" value="1"/>
</dbReference>
<accession>A0AAQ4DNN2</accession>
<dbReference type="Pfam" id="PF01055">
    <property type="entry name" value="Glyco_hydro_31_2nd"/>
    <property type="match status" value="1"/>
</dbReference>
<comment type="subcellular location">
    <subcellularLocation>
        <location evidence="1">Endomembrane system</location>
    </subcellularLocation>
</comment>
<dbReference type="Pfam" id="PF00088">
    <property type="entry name" value="Trefoil"/>
    <property type="match status" value="1"/>
</dbReference>
<dbReference type="InterPro" id="IPR000519">
    <property type="entry name" value="P_trefoil_dom"/>
</dbReference>
<dbReference type="SUPFAM" id="SSF51445">
    <property type="entry name" value="(Trans)glycosidases"/>
    <property type="match status" value="1"/>
</dbReference>
<evidence type="ECO:0000313" key="9">
    <source>
        <dbReference type="Proteomes" id="UP001321473"/>
    </source>
</evidence>
<evidence type="ECO:0000259" key="7">
    <source>
        <dbReference type="PROSITE" id="PS51448"/>
    </source>
</evidence>
<comment type="caution">
    <text evidence="8">The sequence shown here is derived from an EMBL/GenBank/DDBJ whole genome shotgun (WGS) entry which is preliminary data.</text>
</comment>
<reference evidence="8 9" key="1">
    <citation type="journal article" date="2023" name="Arcadia Sci">
        <title>De novo assembly of a long-read Amblyomma americanum tick genome.</title>
        <authorList>
            <person name="Chou S."/>
            <person name="Poskanzer K.E."/>
            <person name="Rollins M."/>
            <person name="Thuy-Boun P.S."/>
        </authorList>
    </citation>
    <scope>NUCLEOTIDE SEQUENCE [LARGE SCALE GENOMIC DNA]</scope>
    <source>
        <strain evidence="8">F_SG_1</strain>
        <tissue evidence="8">Salivary glands</tissue>
    </source>
</reference>
<keyword evidence="9" id="KW-1185">Reference proteome</keyword>
<dbReference type="PANTHER" id="PTHR22762:SF131">
    <property type="entry name" value="GLYCOSIDE HYDROLASE FAMILY 31 N-TERMINAL DOMAIN-CONTAINING PROTEIN"/>
    <property type="match status" value="1"/>
</dbReference>
<keyword evidence="5" id="KW-0378">Hydrolase</keyword>
<proteinExistence type="inferred from homology"/>
<dbReference type="CDD" id="cd14752">
    <property type="entry name" value="GH31_N"/>
    <property type="match status" value="1"/>
</dbReference>
<gene>
    <name evidence="8" type="ORF">V5799_033317</name>
</gene>
<dbReference type="GO" id="GO:0004558">
    <property type="term" value="F:alpha-1,4-glucosidase activity"/>
    <property type="evidence" value="ECO:0007669"/>
    <property type="project" value="TreeGrafter"/>
</dbReference>
<evidence type="ECO:0000256" key="1">
    <source>
        <dbReference type="ARBA" id="ARBA00004308"/>
    </source>
</evidence>
<dbReference type="InterPro" id="IPR017853">
    <property type="entry name" value="GH"/>
</dbReference>
<dbReference type="Gene3D" id="3.20.20.80">
    <property type="entry name" value="Glycosidases"/>
    <property type="match status" value="2"/>
</dbReference>
<dbReference type="AlphaFoldDB" id="A0AAQ4DNN2"/>
<dbReference type="GO" id="GO:0005975">
    <property type="term" value="P:carbohydrate metabolic process"/>
    <property type="evidence" value="ECO:0007669"/>
    <property type="project" value="InterPro"/>
</dbReference>
<evidence type="ECO:0000256" key="4">
    <source>
        <dbReference type="PROSITE-ProRule" id="PRU00779"/>
    </source>
</evidence>
<name>A0AAQ4DNN2_AMBAM</name>
<keyword evidence="5" id="KW-0326">Glycosidase</keyword>
<evidence type="ECO:0000256" key="3">
    <source>
        <dbReference type="ARBA" id="ARBA00023157"/>
    </source>
</evidence>
<dbReference type="Proteomes" id="UP001321473">
    <property type="component" value="Unassembled WGS sequence"/>
</dbReference>
<protein>
    <recommendedName>
        <fullName evidence="7">P-type domain-containing protein</fullName>
    </recommendedName>
</protein>
<dbReference type="SUPFAM" id="SSF57492">
    <property type="entry name" value="Trefoil"/>
    <property type="match status" value="1"/>
</dbReference>
<dbReference type="Gene3D" id="2.60.40.1760">
    <property type="entry name" value="glycosyl hydrolase (family 31)"/>
    <property type="match status" value="2"/>
</dbReference>
<evidence type="ECO:0000256" key="6">
    <source>
        <dbReference type="SAM" id="SignalP"/>
    </source>
</evidence>
<dbReference type="InterPro" id="IPR044913">
    <property type="entry name" value="P_trefoil_dom_sf"/>
</dbReference>
<comment type="similarity">
    <text evidence="2 5">Belongs to the glycosyl hydrolase 31 family.</text>
</comment>
<dbReference type="InterPro" id="IPR000322">
    <property type="entry name" value="Glyco_hydro_31_TIM"/>
</dbReference>
<keyword evidence="6" id="KW-0732">Signal</keyword>
<feature type="non-terminal residue" evidence="8">
    <location>
        <position position="444"/>
    </location>
</feature>
<evidence type="ECO:0000313" key="8">
    <source>
        <dbReference type="EMBL" id="KAK8764072.1"/>
    </source>
</evidence>
<dbReference type="SMART" id="SM00018">
    <property type="entry name" value="PD"/>
    <property type="match status" value="1"/>
</dbReference>
<sequence>MLVRWILLLMSAVTCLGQSSWRELNNPSQTATFNGNDGQCELGSVADRFDCYPEPGASQQGCESRGCCWRALANGTVKGQLNVPYCYYPADYKGYVVDGLDHFPDRISLKLKRQTPSGIDKDVQSVTVDVYFYQNDTARITILDATQTRFTPPVPKIPTRTFTGSLLYNVTVTQDGQLKIYRLDKVVLQPTPAVTFRSLGGVLDLFVFTGPTVGGVVQQYQRVVGFPALPPYWSLGFHLCRFGYKTLNRTRYIMESNIKAGIPVDMNEPSNFYDGHKDGCPPGQKEDNPPYVPGGEKLSAKTLCMSDRHFISSHYNVHNIYSQLEARATYKALGQIRQKRPFIISRATSPGQSAWSGHWSGDISSSWEDMKLSIPNSVQKGEFNVYKFTSNWNEKVVISVSREKAGCGENPFVTRVIILGVEEAPKNVTMGGKRLPFDYYDHNK</sequence>
<dbReference type="InterPro" id="IPR017957">
    <property type="entry name" value="P_trefoil_CS"/>
</dbReference>
<keyword evidence="3" id="KW-1015">Disulfide bond</keyword>
<evidence type="ECO:0000256" key="5">
    <source>
        <dbReference type="RuleBase" id="RU361185"/>
    </source>
</evidence>
<feature type="domain" description="P-type" evidence="7">
    <location>
        <begin position="38"/>
        <end position="90"/>
    </location>
</feature>
<dbReference type="CDD" id="cd00111">
    <property type="entry name" value="Trefoil"/>
    <property type="match status" value="1"/>
</dbReference>
<organism evidence="8 9">
    <name type="scientific">Amblyomma americanum</name>
    <name type="common">Lone star tick</name>
    <dbReference type="NCBI Taxonomy" id="6943"/>
    <lineage>
        <taxon>Eukaryota</taxon>
        <taxon>Metazoa</taxon>
        <taxon>Ecdysozoa</taxon>
        <taxon>Arthropoda</taxon>
        <taxon>Chelicerata</taxon>
        <taxon>Arachnida</taxon>
        <taxon>Acari</taxon>
        <taxon>Parasitiformes</taxon>
        <taxon>Ixodida</taxon>
        <taxon>Ixodoidea</taxon>
        <taxon>Ixodidae</taxon>
        <taxon>Amblyomminae</taxon>
        <taxon>Amblyomma</taxon>
    </lineage>
</organism>
<comment type="caution">
    <text evidence="4">Lacks conserved residue(s) required for the propagation of feature annotation.</text>
</comment>